<evidence type="ECO:0000313" key="2">
    <source>
        <dbReference type="EMBL" id="CAH1106828.1"/>
    </source>
</evidence>
<keyword evidence="3" id="KW-1185">Reference proteome</keyword>
<protein>
    <recommendedName>
        <fullName evidence="4">BESS domain-containing protein</fullName>
    </recommendedName>
</protein>
<accession>A0A9P0CV86</accession>
<organism evidence="2 3">
    <name type="scientific">Psylliodes chrysocephalus</name>
    <dbReference type="NCBI Taxonomy" id="3402493"/>
    <lineage>
        <taxon>Eukaryota</taxon>
        <taxon>Metazoa</taxon>
        <taxon>Ecdysozoa</taxon>
        <taxon>Arthropoda</taxon>
        <taxon>Hexapoda</taxon>
        <taxon>Insecta</taxon>
        <taxon>Pterygota</taxon>
        <taxon>Neoptera</taxon>
        <taxon>Endopterygota</taxon>
        <taxon>Coleoptera</taxon>
        <taxon>Polyphaga</taxon>
        <taxon>Cucujiformia</taxon>
        <taxon>Chrysomeloidea</taxon>
        <taxon>Chrysomelidae</taxon>
        <taxon>Galerucinae</taxon>
        <taxon>Alticini</taxon>
        <taxon>Psylliodes</taxon>
    </lineage>
</organism>
<evidence type="ECO:0008006" key="4">
    <source>
        <dbReference type="Google" id="ProtNLM"/>
    </source>
</evidence>
<feature type="region of interest" description="Disordered" evidence="1">
    <location>
        <begin position="134"/>
        <end position="166"/>
    </location>
</feature>
<sequence>MGNPEQNIQEIEDLEKDLNDDLENSTQEKLDSQSGKPLTEINNTDNDNNINRASSKTPKRLKHAETSEERLKLLKKIAEKHNNEEQDETDLFFVSMAKIVKKLPEREQVYLRLQIGTMVGNAQLIGLQQQDSTGRSMSACSSASGNYNPQNESSSSTLSSTPQPAFSDYSTSAVPLLSPNDSEHFLQFYNM</sequence>
<evidence type="ECO:0000256" key="1">
    <source>
        <dbReference type="SAM" id="MobiDB-lite"/>
    </source>
</evidence>
<feature type="compositionally biased region" description="Polar residues" evidence="1">
    <location>
        <begin position="134"/>
        <end position="152"/>
    </location>
</feature>
<feature type="compositionally biased region" description="Low complexity" evidence="1">
    <location>
        <begin position="41"/>
        <end position="51"/>
    </location>
</feature>
<proteinExistence type="predicted"/>
<reference evidence="2" key="1">
    <citation type="submission" date="2022-01" db="EMBL/GenBank/DDBJ databases">
        <authorList>
            <person name="King R."/>
        </authorList>
    </citation>
    <scope>NUCLEOTIDE SEQUENCE</scope>
</reference>
<feature type="compositionally biased region" description="Acidic residues" evidence="1">
    <location>
        <begin position="10"/>
        <end position="23"/>
    </location>
</feature>
<gene>
    <name evidence="2" type="ORF">PSYICH_LOCUS6610</name>
</gene>
<name>A0A9P0CV86_9CUCU</name>
<feature type="region of interest" description="Disordered" evidence="1">
    <location>
        <begin position="1"/>
        <end position="67"/>
    </location>
</feature>
<dbReference type="AlphaFoldDB" id="A0A9P0CV86"/>
<evidence type="ECO:0000313" key="3">
    <source>
        <dbReference type="Proteomes" id="UP001153636"/>
    </source>
</evidence>
<dbReference type="EMBL" id="OV651814">
    <property type="protein sequence ID" value="CAH1106828.1"/>
    <property type="molecule type" value="Genomic_DNA"/>
</dbReference>
<dbReference type="OrthoDB" id="6784293at2759"/>
<dbReference type="Proteomes" id="UP001153636">
    <property type="component" value="Chromosome 2"/>
</dbReference>